<evidence type="ECO:0000259" key="5">
    <source>
        <dbReference type="PROSITE" id="PS51779"/>
    </source>
</evidence>
<evidence type="ECO:0000313" key="6">
    <source>
        <dbReference type="EMBL" id="SVE28640.1"/>
    </source>
</evidence>
<dbReference type="PANTHER" id="PTHR12815">
    <property type="entry name" value="SORTING AND ASSEMBLY MACHINERY SAMM50 PROTEIN FAMILY MEMBER"/>
    <property type="match status" value="1"/>
</dbReference>
<dbReference type="Pfam" id="PF07244">
    <property type="entry name" value="POTRA"/>
    <property type="match status" value="1"/>
</dbReference>
<feature type="domain" description="POTRA" evidence="5">
    <location>
        <begin position="118"/>
        <end position="191"/>
    </location>
</feature>
<keyword evidence="2" id="KW-1134">Transmembrane beta strand</keyword>
<dbReference type="InterPro" id="IPR034746">
    <property type="entry name" value="POTRA"/>
</dbReference>
<dbReference type="PANTHER" id="PTHR12815:SF18">
    <property type="entry name" value="SORTING AND ASSEMBLY MACHINERY COMPONENT 50 HOMOLOG"/>
    <property type="match status" value="1"/>
</dbReference>
<dbReference type="EMBL" id="UINC01206826">
    <property type="protein sequence ID" value="SVE28640.1"/>
    <property type="molecule type" value="Genomic_DNA"/>
</dbReference>
<accession>A0A383C9C0</accession>
<evidence type="ECO:0000256" key="1">
    <source>
        <dbReference type="ARBA" id="ARBA00004370"/>
    </source>
</evidence>
<gene>
    <name evidence="6" type="ORF">METZ01_LOCUS481494</name>
</gene>
<dbReference type="GO" id="GO:0019867">
    <property type="term" value="C:outer membrane"/>
    <property type="evidence" value="ECO:0007669"/>
    <property type="project" value="InterPro"/>
</dbReference>
<name>A0A383C9C0_9ZZZZ</name>
<evidence type="ECO:0000256" key="2">
    <source>
        <dbReference type="ARBA" id="ARBA00022452"/>
    </source>
</evidence>
<sequence length="241" mass="26802">FLGLGYYNVQVLSSSVELKNESNVELTFSINAGQRFRIKKLSTDIAPVFDKTIFKNLSSEFNKFAGAYYSPFKIKRILNKIDEIIDNNKLQFVQHSVSETLDKDGIDIVFKIFEGRKIQIERVNIIGNTVTNDSVIRSELLVDEGDPYSDVKVEQSISRLKARNIFKTVEYKLNDGSSKDLKVMEIKVEEKPTGEIAAGAGVGTEGTSFSFSVKENNYLGKGLSLDASLNVSEHAIRGGLS</sequence>
<organism evidence="6">
    <name type="scientific">marine metagenome</name>
    <dbReference type="NCBI Taxonomy" id="408172"/>
    <lineage>
        <taxon>unclassified sequences</taxon>
        <taxon>metagenomes</taxon>
        <taxon>ecological metagenomes</taxon>
    </lineage>
</organism>
<evidence type="ECO:0000256" key="4">
    <source>
        <dbReference type="ARBA" id="ARBA00023136"/>
    </source>
</evidence>
<proteinExistence type="predicted"/>
<feature type="non-terminal residue" evidence="6">
    <location>
        <position position="241"/>
    </location>
</feature>
<dbReference type="PROSITE" id="PS51779">
    <property type="entry name" value="POTRA"/>
    <property type="match status" value="1"/>
</dbReference>
<dbReference type="Gene3D" id="3.10.20.310">
    <property type="entry name" value="membrane protein fhac"/>
    <property type="match status" value="1"/>
</dbReference>
<dbReference type="InterPro" id="IPR010827">
    <property type="entry name" value="BamA/TamA_POTRA"/>
</dbReference>
<reference evidence="6" key="1">
    <citation type="submission" date="2018-05" db="EMBL/GenBank/DDBJ databases">
        <authorList>
            <person name="Lanie J.A."/>
            <person name="Ng W.-L."/>
            <person name="Kazmierczak K.M."/>
            <person name="Andrzejewski T.M."/>
            <person name="Davidsen T.M."/>
            <person name="Wayne K.J."/>
            <person name="Tettelin H."/>
            <person name="Glass J.I."/>
            <person name="Rusch D."/>
            <person name="Podicherti R."/>
            <person name="Tsui H.-C.T."/>
            <person name="Winkler M.E."/>
        </authorList>
    </citation>
    <scope>NUCLEOTIDE SEQUENCE</scope>
</reference>
<comment type="subcellular location">
    <subcellularLocation>
        <location evidence="1">Membrane</location>
    </subcellularLocation>
</comment>
<feature type="non-terminal residue" evidence="6">
    <location>
        <position position="1"/>
    </location>
</feature>
<protein>
    <recommendedName>
        <fullName evidence="5">POTRA domain-containing protein</fullName>
    </recommendedName>
</protein>
<dbReference type="InterPro" id="IPR039910">
    <property type="entry name" value="D15-like"/>
</dbReference>
<keyword evidence="4" id="KW-0472">Membrane</keyword>
<dbReference type="AlphaFoldDB" id="A0A383C9C0"/>
<keyword evidence="3" id="KW-0812">Transmembrane</keyword>
<evidence type="ECO:0000256" key="3">
    <source>
        <dbReference type="ARBA" id="ARBA00022692"/>
    </source>
</evidence>